<keyword evidence="1" id="KW-0472">Membrane</keyword>
<dbReference type="EMBL" id="CP011451">
    <property type="protein sequence ID" value="AKH38155.1"/>
    <property type="molecule type" value="Genomic_DNA"/>
</dbReference>
<evidence type="ECO:0000256" key="1">
    <source>
        <dbReference type="SAM" id="Phobius"/>
    </source>
</evidence>
<dbReference type="PATRIC" id="fig|44574.3.peg.2593"/>
<evidence type="ECO:0000313" key="5">
    <source>
        <dbReference type="Proteomes" id="UP000324176"/>
    </source>
</evidence>
<evidence type="ECO:0000313" key="3">
    <source>
        <dbReference type="EMBL" id="TYP74429.1"/>
    </source>
</evidence>
<feature type="transmembrane region" description="Helical" evidence="1">
    <location>
        <begin position="6"/>
        <end position="27"/>
    </location>
</feature>
<name>A0A0F7KCA7_9PROT</name>
<sequence length="110" mass="12230">MKDKLIYTFVCTIAVFLAGCGTINTVVRGDWIAKRNLNQIETSCETIPRIYSGVSYNICLLRGKPSRLSLWIAPIPQLLFVDMALSGVLDTIALPYTIYTQTSDGDIKLK</sequence>
<protein>
    <submittedName>
        <fullName evidence="3">Uncharacterized protein DUF1375</fullName>
    </submittedName>
</protein>
<dbReference type="KEGG" id="nco:AAW31_10635"/>
<dbReference type="Proteomes" id="UP000324176">
    <property type="component" value="Unassembled WGS sequence"/>
</dbReference>
<keyword evidence="4" id="KW-1185">Reference proteome</keyword>
<accession>A0A0F7KCA7</accession>
<reference evidence="4" key="1">
    <citation type="submission" date="2015-05" db="EMBL/GenBank/DDBJ databases">
        <title>Draft genome of Nitrosomonas communis strain Nm2.</title>
        <authorList>
            <person name="Kozlowski J.A."/>
            <person name="Kits K.D."/>
            <person name="Stein L.Y."/>
        </authorList>
    </citation>
    <scope>NUCLEOTIDE SEQUENCE [LARGE SCALE GENOMIC DNA]</scope>
    <source>
        <strain evidence="4">Nm2</strain>
    </source>
</reference>
<reference evidence="3 5" key="3">
    <citation type="submission" date="2019-07" db="EMBL/GenBank/DDBJ databases">
        <title>Active sludge and wastewater microbial communities from Klosterneuburg, Austria.</title>
        <authorList>
            <person name="Wagner M."/>
        </authorList>
    </citation>
    <scope>NUCLEOTIDE SEQUENCE [LARGE SCALE GENOMIC DNA]</scope>
    <source>
        <strain evidence="3 5">Nm2</strain>
    </source>
</reference>
<dbReference type="Pfam" id="PF07119">
    <property type="entry name" value="DUF1375"/>
    <property type="match status" value="1"/>
</dbReference>
<dbReference type="RefSeq" id="WP_046850214.1">
    <property type="nucleotide sequence ID" value="NZ_CP011451.1"/>
</dbReference>
<dbReference type="InterPro" id="IPR010780">
    <property type="entry name" value="DUF1375"/>
</dbReference>
<gene>
    <name evidence="2" type="ORF">AAW31_10635</name>
    <name evidence="3" type="ORF">BCL69_10898</name>
</gene>
<evidence type="ECO:0000313" key="2">
    <source>
        <dbReference type="EMBL" id="AKH38155.1"/>
    </source>
</evidence>
<keyword evidence="1" id="KW-0812">Transmembrane</keyword>
<dbReference type="EMBL" id="VNHT01000089">
    <property type="protein sequence ID" value="TYP74429.1"/>
    <property type="molecule type" value="Genomic_DNA"/>
</dbReference>
<organism evidence="2 4">
    <name type="scientific">Nitrosomonas communis</name>
    <dbReference type="NCBI Taxonomy" id="44574"/>
    <lineage>
        <taxon>Bacteria</taxon>
        <taxon>Pseudomonadati</taxon>
        <taxon>Pseudomonadota</taxon>
        <taxon>Betaproteobacteria</taxon>
        <taxon>Nitrosomonadales</taxon>
        <taxon>Nitrosomonadaceae</taxon>
        <taxon>Nitrosomonas</taxon>
    </lineage>
</organism>
<proteinExistence type="predicted"/>
<dbReference type="OrthoDB" id="8547342at2"/>
<evidence type="ECO:0000313" key="4">
    <source>
        <dbReference type="Proteomes" id="UP000034156"/>
    </source>
</evidence>
<dbReference type="Proteomes" id="UP000034156">
    <property type="component" value="Chromosome"/>
</dbReference>
<reference evidence="2 4" key="2">
    <citation type="journal article" date="2016" name="Genome Announc.">
        <title>Genome Sequence of Nitrosomonas communis Strain Nm2, a Mesophilic Ammonia-Oxidizing Bacterium Isolated from Mediterranean Soil.</title>
        <authorList>
            <person name="Kozlowski J.A."/>
            <person name="Kits K.D."/>
            <person name="Stein L.Y."/>
        </authorList>
    </citation>
    <scope>NUCLEOTIDE SEQUENCE [LARGE SCALE GENOMIC DNA]</scope>
    <source>
        <strain evidence="2 4">Nm2</strain>
    </source>
</reference>
<keyword evidence="1" id="KW-1133">Transmembrane helix</keyword>
<dbReference type="AlphaFoldDB" id="A0A0F7KCA7"/>
<dbReference type="PROSITE" id="PS51257">
    <property type="entry name" value="PROKAR_LIPOPROTEIN"/>
    <property type="match status" value="1"/>
</dbReference>